<dbReference type="STRING" id="582667.SAMN05192568_102052"/>
<name>A0A1I4NCA8_9HYPH</name>
<organism evidence="2 3">
    <name type="scientific">Methylobacterium pseudosasicola</name>
    <dbReference type="NCBI Taxonomy" id="582667"/>
    <lineage>
        <taxon>Bacteria</taxon>
        <taxon>Pseudomonadati</taxon>
        <taxon>Pseudomonadota</taxon>
        <taxon>Alphaproteobacteria</taxon>
        <taxon>Hyphomicrobiales</taxon>
        <taxon>Methylobacteriaceae</taxon>
        <taxon>Methylobacterium</taxon>
    </lineage>
</organism>
<sequence length="365" mass="38062">MLLNALVLLASLTPALENRAAALLAAPPVATAPAEAAPPRFDPATRSVSNWHEQAGAFLLPRALALTARLAEDPPYVARCVRLNNGWCIKSAHWPGEIGADAEGHTAFATLADGADAAASLLRRYVRDYGRRNALAIVRRWAPSECRVATPVRVGKGVATPAVSATLAPRGLGRTLRARFLAAHRPGGAPRARALRVQPWSPLARMAGRPGARPAAARVPRVAMLQPVPDIAAGISAEPGRAATARTTDPTALLDRKLPSPDRMVAESAQLPAIAAGLPLLDLRLPAPLCTGDEVRIQAYAARISGSVGLKPGDDLDLFGPDGTPRPNLAPVMLAMSAVELGTLRAGPDLVAEAIARLKPTTPAP</sequence>
<dbReference type="Proteomes" id="UP000199048">
    <property type="component" value="Unassembled WGS sequence"/>
</dbReference>
<dbReference type="EMBL" id="FOTK01000020">
    <property type="protein sequence ID" value="SFM13202.1"/>
    <property type="molecule type" value="Genomic_DNA"/>
</dbReference>
<keyword evidence="3" id="KW-1185">Reference proteome</keyword>
<evidence type="ECO:0000313" key="2">
    <source>
        <dbReference type="EMBL" id="SFM13202.1"/>
    </source>
</evidence>
<keyword evidence="1" id="KW-0732">Signal</keyword>
<gene>
    <name evidence="2" type="ORF">SAMN05192568_102052</name>
</gene>
<protein>
    <submittedName>
        <fullName evidence="2">Uncharacterized protein</fullName>
    </submittedName>
</protein>
<evidence type="ECO:0000313" key="3">
    <source>
        <dbReference type="Proteomes" id="UP000199048"/>
    </source>
</evidence>
<proteinExistence type="predicted"/>
<feature type="chain" id="PRO_5011612909" evidence="1">
    <location>
        <begin position="21"/>
        <end position="365"/>
    </location>
</feature>
<dbReference type="AlphaFoldDB" id="A0A1I4NCA8"/>
<dbReference type="OrthoDB" id="8015121at2"/>
<dbReference type="RefSeq" id="WP_092043054.1">
    <property type="nucleotide sequence ID" value="NZ_FOTK01000020.1"/>
</dbReference>
<accession>A0A1I4NCA8</accession>
<reference evidence="3" key="1">
    <citation type="submission" date="2016-10" db="EMBL/GenBank/DDBJ databases">
        <authorList>
            <person name="Varghese N."/>
            <person name="Submissions S."/>
        </authorList>
    </citation>
    <scope>NUCLEOTIDE SEQUENCE [LARGE SCALE GENOMIC DNA]</scope>
    <source>
        <strain evidence="3">BL36</strain>
    </source>
</reference>
<feature type="signal peptide" evidence="1">
    <location>
        <begin position="1"/>
        <end position="20"/>
    </location>
</feature>
<evidence type="ECO:0000256" key="1">
    <source>
        <dbReference type="SAM" id="SignalP"/>
    </source>
</evidence>